<proteinExistence type="inferred from homology"/>
<evidence type="ECO:0000256" key="4">
    <source>
        <dbReference type="ARBA" id="ARBA00022801"/>
    </source>
</evidence>
<name>W6AJ43_9MOLU</name>
<dbReference type="STRING" id="1276257.SSABA_v1c03120"/>
<dbReference type="Gene3D" id="3.90.70.10">
    <property type="entry name" value="Cysteine proteinases"/>
    <property type="match status" value="1"/>
</dbReference>
<keyword evidence="12" id="KW-1185">Reference proteome</keyword>
<dbReference type="GO" id="GO:0005886">
    <property type="term" value="C:plasma membrane"/>
    <property type="evidence" value="ECO:0007669"/>
    <property type="project" value="UniProtKB-SubCell"/>
</dbReference>
<comment type="similarity">
    <text evidence="2">Belongs to the ABC transporter superfamily.</text>
</comment>
<dbReference type="PANTHER" id="PTHR43394:SF1">
    <property type="entry name" value="ATP-BINDING CASSETTE SUB-FAMILY B MEMBER 10, MITOCHONDRIAL"/>
    <property type="match status" value="1"/>
</dbReference>
<dbReference type="Pfam" id="PF03412">
    <property type="entry name" value="Peptidase_C39"/>
    <property type="match status" value="1"/>
</dbReference>
<evidence type="ECO:0000256" key="3">
    <source>
        <dbReference type="ARBA" id="ARBA00022692"/>
    </source>
</evidence>
<dbReference type="SUPFAM" id="SSF90123">
    <property type="entry name" value="ABC transporter transmembrane region"/>
    <property type="match status" value="1"/>
</dbReference>
<evidence type="ECO:0000259" key="10">
    <source>
        <dbReference type="PROSITE" id="PS50990"/>
    </source>
</evidence>
<dbReference type="Pfam" id="PF00664">
    <property type="entry name" value="ABC_membrane"/>
    <property type="match status" value="1"/>
</dbReference>
<dbReference type="GO" id="GO:0005524">
    <property type="term" value="F:ATP binding"/>
    <property type="evidence" value="ECO:0007669"/>
    <property type="project" value="InterPro"/>
</dbReference>
<feature type="transmembrane region" description="Helical" evidence="8">
    <location>
        <begin position="158"/>
        <end position="177"/>
    </location>
</feature>
<comment type="subcellular location">
    <subcellularLocation>
        <location evidence="1">Cell membrane</location>
        <topology evidence="1">Multi-pass membrane protein</topology>
    </subcellularLocation>
</comment>
<feature type="transmembrane region" description="Helical" evidence="8">
    <location>
        <begin position="197"/>
        <end position="217"/>
    </location>
</feature>
<dbReference type="KEGG" id="ssab:SSABA_v1c03120"/>
<dbReference type="GO" id="GO:0016887">
    <property type="term" value="F:ATP hydrolysis activity"/>
    <property type="evidence" value="ECO:0007669"/>
    <property type="project" value="InterPro"/>
</dbReference>
<evidence type="ECO:0000256" key="2">
    <source>
        <dbReference type="ARBA" id="ARBA00005417"/>
    </source>
</evidence>
<dbReference type="HOGENOM" id="CLU_000604_95_3_14"/>
<feature type="transmembrane region" description="Helical" evidence="8">
    <location>
        <begin position="271"/>
        <end position="292"/>
    </location>
</feature>
<dbReference type="InterPro" id="IPR005074">
    <property type="entry name" value="Peptidase_C39"/>
</dbReference>
<gene>
    <name evidence="11" type="ORF">SSABA_v1c03120</name>
</gene>
<dbReference type="Pfam" id="PF00005">
    <property type="entry name" value="ABC_tran"/>
    <property type="match status" value="1"/>
</dbReference>
<keyword evidence="6 8" id="KW-1133">Transmembrane helix</keyword>
<evidence type="ECO:0000256" key="1">
    <source>
        <dbReference type="ARBA" id="ARBA00004651"/>
    </source>
</evidence>
<evidence type="ECO:0000256" key="6">
    <source>
        <dbReference type="ARBA" id="ARBA00022989"/>
    </source>
</evidence>
<dbReference type="Gene3D" id="1.20.1560.10">
    <property type="entry name" value="ABC transporter type 1, transmembrane domain"/>
    <property type="match status" value="1"/>
</dbReference>
<dbReference type="EMBL" id="CP006934">
    <property type="protein sequence ID" value="AHI53724.1"/>
    <property type="molecule type" value="Genomic_DNA"/>
</dbReference>
<protein>
    <submittedName>
        <fullName evidence="11">Bacteriocin ABC transporter</fullName>
    </submittedName>
</protein>
<dbReference type="GO" id="GO:0006508">
    <property type="term" value="P:proteolysis"/>
    <property type="evidence" value="ECO:0007669"/>
    <property type="project" value="InterPro"/>
</dbReference>
<reference evidence="11 12" key="1">
    <citation type="journal article" date="2014" name="Genome Biol. Evol.">
        <title>Molecular evolution of the substrate utilization strategies and putative virulence factors in mosquito-associated Spiroplasma species.</title>
        <authorList>
            <person name="Chang T.H."/>
            <person name="Lo W.S."/>
            <person name="Ku C."/>
            <person name="Chen L.L."/>
            <person name="Kuo C.H."/>
        </authorList>
    </citation>
    <scope>NUCLEOTIDE SEQUENCE [LARGE SCALE GENOMIC DNA]</scope>
    <source>
        <strain evidence="11">Ar-1343</strain>
    </source>
</reference>
<evidence type="ECO:0000313" key="11">
    <source>
        <dbReference type="EMBL" id="AHI53724.1"/>
    </source>
</evidence>
<dbReference type="Proteomes" id="UP000019265">
    <property type="component" value="Chromosome"/>
</dbReference>
<dbReference type="InterPro" id="IPR011527">
    <property type="entry name" value="ABC1_TM_dom"/>
</dbReference>
<dbReference type="PROSITE" id="PS50929">
    <property type="entry name" value="ABC_TM1F"/>
    <property type="match status" value="1"/>
</dbReference>
<dbReference type="Gene3D" id="3.40.50.300">
    <property type="entry name" value="P-loop containing nucleotide triphosphate hydrolases"/>
    <property type="match status" value="1"/>
</dbReference>
<dbReference type="InterPro" id="IPR003439">
    <property type="entry name" value="ABC_transporter-like_ATP-bd"/>
</dbReference>
<dbReference type="PANTHER" id="PTHR43394">
    <property type="entry name" value="ATP-DEPENDENT PERMEASE MDL1, MITOCHONDRIAL"/>
    <property type="match status" value="1"/>
</dbReference>
<dbReference type="PROSITE" id="PS50990">
    <property type="entry name" value="PEPTIDASE_C39"/>
    <property type="match status" value="1"/>
</dbReference>
<dbReference type="InterPro" id="IPR027417">
    <property type="entry name" value="P-loop_NTPase"/>
</dbReference>
<keyword evidence="5" id="KW-0645">Protease</keyword>
<dbReference type="InterPro" id="IPR036640">
    <property type="entry name" value="ABC1_TM_sf"/>
</dbReference>
<keyword evidence="4" id="KW-0378">Hydrolase</keyword>
<evidence type="ECO:0000256" key="7">
    <source>
        <dbReference type="ARBA" id="ARBA00023136"/>
    </source>
</evidence>
<evidence type="ECO:0000256" key="8">
    <source>
        <dbReference type="SAM" id="Phobius"/>
    </source>
</evidence>
<evidence type="ECO:0000256" key="5">
    <source>
        <dbReference type="ARBA" id="ARBA00022807"/>
    </source>
</evidence>
<keyword evidence="3 8" id="KW-0812">Transmembrane</keyword>
<dbReference type="GO" id="GO:0015421">
    <property type="term" value="F:ABC-type oligopeptide transporter activity"/>
    <property type="evidence" value="ECO:0007669"/>
    <property type="project" value="TreeGrafter"/>
</dbReference>
<dbReference type="eggNOG" id="COG2274">
    <property type="taxonomic scope" value="Bacteria"/>
</dbReference>
<feature type="transmembrane region" description="Helical" evidence="8">
    <location>
        <begin position="385"/>
        <end position="403"/>
    </location>
</feature>
<sequence length="671" mass="78025">MYPFVHQQTQTDCGFAVISMLVEYFQKSKLSIDYLKFLFNADENYLSIQKIEGFFNYFEIESKSYHCGINDLILSLKTGPVVALITNSKSENHFIVIYKLLGSNLVIADPNEGRLRKISLINFENSFLNVIIKLKKRKTWKKPKTNFVNNFKILKGHWFFILFLSLFSLVLDLSIIVSNTFLKNFFDKISTYSGNDMISFFGGYIIIFLSYLFLSFWQTVLLRNIFQKITIYENQRFLKLFLSIDYETFTSINPTNWYLKFNQINRQIEIVVIRFFTYINNFIIMVISLILLFGISDFLFIFVLIENIIILIISRTYQIFKQSNSYSIKNSELLYQRNIKESIEGFLTIKTNNVKEKISKNVYETFIENVKQTKKTTSLSINFESLEYLVSKIFYIVIFYIAAIKISSNEITVNNLIYYSVLAFQINKFFSCLQPAFGDLCDLKIIHESLSILKTKEMEKISNSNFSSCKIENISVNDVTKFIKGNLSLKNKTLFFNHHSLLKGANASGKTTLLLLISGIYNNFVGDIKLNNIDIKNYELAKKIRYLGTNCYLFTETILELWNNTWINDNSLSSELSEITDIIIESKINPSLTIENNGSNLSSGQKQIVNFIGILKTDFDVYLLDECLSNIDENIKKRLLKLFLKIHKDKVIIYCDHDTSIEHLFSNLVVI</sequence>
<evidence type="ECO:0000259" key="9">
    <source>
        <dbReference type="PROSITE" id="PS50929"/>
    </source>
</evidence>
<feature type="domain" description="ABC transmembrane type-1" evidence="9">
    <location>
        <begin position="162"/>
        <end position="426"/>
    </location>
</feature>
<dbReference type="OrthoDB" id="403954at2"/>
<dbReference type="SUPFAM" id="SSF52540">
    <property type="entry name" value="P-loop containing nucleoside triphosphate hydrolases"/>
    <property type="match status" value="1"/>
</dbReference>
<dbReference type="RefSeq" id="WP_025250860.1">
    <property type="nucleotide sequence ID" value="NZ_CP006934.1"/>
</dbReference>
<accession>W6AJ43</accession>
<dbReference type="PATRIC" id="fig|1276257.3.peg.318"/>
<evidence type="ECO:0000313" key="12">
    <source>
        <dbReference type="Proteomes" id="UP000019265"/>
    </source>
</evidence>
<dbReference type="GO" id="GO:0008234">
    <property type="term" value="F:cysteine-type peptidase activity"/>
    <property type="evidence" value="ECO:0007669"/>
    <property type="project" value="UniProtKB-KW"/>
</dbReference>
<keyword evidence="5" id="KW-0788">Thiol protease</keyword>
<keyword evidence="7 8" id="KW-0472">Membrane</keyword>
<feature type="domain" description="Peptidase C39" evidence="10">
    <location>
        <begin position="7"/>
        <end position="134"/>
    </location>
</feature>
<organism evidence="11 12">
    <name type="scientific">Spiroplasma sabaudiense Ar-1343</name>
    <dbReference type="NCBI Taxonomy" id="1276257"/>
    <lineage>
        <taxon>Bacteria</taxon>
        <taxon>Bacillati</taxon>
        <taxon>Mycoplasmatota</taxon>
        <taxon>Mollicutes</taxon>
        <taxon>Entomoplasmatales</taxon>
        <taxon>Spiroplasmataceae</taxon>
        <taxon>Spiroplasma</taxon>
    </lineage>
</organism>
<dbReference type="InterPro" id="IPR039421">
    <property type="entry name" value="Type_1_exporter"/>
</dbReference>
<feature type="transmembrane region" description="Helical" evidence="8">
    <location>
        <begin position="298"/>
        <end position="317"/>
    </location>
</feature>
<dbReference type="AlphaFoldDB" id="W6AJ43"/>